<name>A0AAD7S013_9TELE</name>
<feature type="region of interest" description="Disordered" evidence="1">
    <location>
        <begin position="17"/>
        <end position="62"/>
    </location>
</feature>
<sequence>MDDRFLEHQPAICAALLSPQQVVRQESQEDTPEDVEEDGRLQDEGPSEEGPSRPKRRPSSLTDLLGQTFSVVRVVAKSAHTRAEEEVWMYQEASSLPLSDDPLSW</sequence>
<evidence type="ECO:0000313" key="3">
    <source>
        <dbReference type="Proteomes" id="UP001221898"/>
    </source>
</evidence>
<evidence type="ECO:0000256" key="1">
    <source>
        <dbReference type="SAM" id="MobiDB-lite"/>
    </source>
</evidence>
<keyword evidence="3" id="KW-1185">Reference proteome</keyword>
<reference evidence="2" key="1">
    <citation type="journal article" date="2023" name="Science">
        <title>Genome structures resolve the early diversification of teleost fishes.</title>
        <authorList>
            <person name="Parey E."/>
            <person name="Louis A."/>
            <person name="Montfort J."/>
            <person name="Bouchez O."/>
            <person name="Roques C."/>
            <person name="Iampietro C."/>
            <person name="Lluch J."/>
            <person name="Castinel A."/>
            <person name="Donnadieu C."/>
            <person name="Desvignes T."/>
            <person name="Floi Bucao C."/>
            <person name="Jouanno E."/>
            <person name="Wen M."/>
            <person name="Mejri S."/>
            <person name="Dirks R."/>
            <person name="Jansen H."/>
            <person name="Henkel C."/>
            <person name="Chen W.J."/>
            <person name="Zahm M."/>
            <person name="Cabau C."/>
            <person name="Klopp C."/>
            <person name="Thompson A.W."/>
            <person name="Robinson-Rechavi M."/>
            <person name="Braasch I."/>
            <person name="Lecointre G."/>
            <person name="Bobe J."/>
            <person name="Postlethwait J.H."/>
            <person name="Berthelot C."/>
            <person name="Roest Crollius H."/>
            <person name="Guiguen Y."/>
        </authorList>
    </citation>
    <scope>NUCLEOTIDE SEQUENCE</scope>
    <source>
        <strain evidence="2">NC1722</strain>
    </source>
</reference>
<proteinExistence type="predicted"/>
<protein>
    <submittedName>
        <fullName evidence="2">Uncharacterized protein</fullName>
    </submittedName>
</protein>
<feature type="compositionally biased region" description="Acidic residues" evidence="1">
    <location>
        <begin position="28"/>
        <end position="37"/>
    </location>
</feature>
<comment type="caution">
    <text evidence="2">The sequence shown here is derived from an EMBL/GenBank/DDBJ whole genome shotgun (WGS) entry which is preliminary data.</text>
</comment>
<dbReference type="EMBL" id="JAINUG010000138">
    <property type="protein sequence ID" value="KAJ8393335.1"/>
    <property type="molecule type" value="Genomic_DNA"/>
</dbReference>
<dbReference type="AlphaFoldDB" id="A0AAD7S013"/>
<gene>
    <name evidence="2" type="ORF">AAFF_G00062360</name>
</gene>
<dbReference type="Proteomes" id="UP001221898">
    <property type="component" value="Unassembled WGS sequence"/>
</dbReference>
<accession>A0AAD7S013</accession>
<organism evidence="2 3">
    <name type="scientific">Aldrovandia affinis</name>
    <dbReference type="NCBI Taxonomy" id="143900"/>
    <lineage>
        <taxon>Eukaryota</taxon>
        <taxon>Metazoa</taxon>
        <taxon>Chordata</taxon>
        <taxon>Craniata</taxon>
        <taxon>Vertebrata</taxon>
        <taxon>Euteleostomi</taxon>
        <taxon>Actinopterygii</taxon>
        <taxon>Neopterygii</taxon>
        <taxon>Teleostei</taxon>
        <taxon>Notacanthiformes</taxon>
        <taxon>Halosauridae</taxon>
        <taxon>Aldrovandia</taxon>
    </lineage>
</organism>
<evidence type="ECO:0000313" key="2">
    <source>
        <dbReference type="EMBL" id="KAJ8393335.1"/>
    </source>
</evidence>